<dbReference type="GO" id="GO:0008483">
    <property type="term" value="F:transaminase activity"/>
    <property type="evidence" value="ECO:0007669"/>
    <property type="project" value="UniProtKB-KW"/>
</dbReference>
<evidence type="ECO:0000256" key="1">
    <source>
        <dbReference type="ARBA" id="ARBA00001933"/>
    </source>
</evidence>
<comment type="function">
    <text evidence="14">Acts on leucine, isoleucine and valine.</text>
</comment>
<keyword evidence="16" id="KW-1185">Reference proteome</keyword>
<protein>
    <recommendedName>
        <fullName evidence="14">Branched-chain-amino-acid aminotransferase</fullName>
        <shortName evidence="14">BCAT</shortName>
        <ecNumber evidence="14">2.6.1.42</ecNumber>
    </recommendedName>
</protein>
<dbReference type="InterPro" id="IPR036038">
    <property type="entry name" value="Aminotransferase-like"/>
</dbReference>
<proteinExistence type="inferred from homology"/>
<name>A0ABQ5QZ89_9ACTN</name>
<organism evidence="15 16">
    <name type="scientific">Phytohabitans aurantiacus</name>
    <dbReference type="NCBI Taxonomy" id="3016789"/>
    <lineage>
        <taxon>Bacteria</taxon>
        <taxon>Bacillati</taxon>
        <taxon>Actinomycetota</taxon>
        <taxon>Actinomycetes</taxon>
        <taxon>Micromonosporales</taxon>
        <taxon>Micromonosporaceae</taxon>
    </lineage>
</organism>
<sequence length="308" mass="33305">MEPAKFIWMDGALVPWHEARVHVLTHGLHYGTGVLEGTRAYPTPDGPAIFRLDDHVARLLRSARIIGMPLPYSHADLRAASLELVAANGHRSCYLRHVAYYGYGAMGIDVRSCPVGVSIASWEWSAYLGEGTDNGIRLMVSSWRRNDPNVVPPAAKATGPYLNSVLARAEAAAAGYDEAVLLSPTGQISECSGENIFLVRDGELATPPASAGALEGITQDTVRRLATDLGLPVRTRTLVRSDLYTADEIFICGTAAEVIPVRSVDNREIGEPGPVTRKLQAAFADAVRGADPRYRAWLTVIRASLKSF</sequence>
<reference evidence="15" key="1">
    <citation type="submission" date="2022-12" db="EMBL/GenBank/DDBJ databases">
        <title>New Phytohabitans aurantiacus sp. RD004123 nov., an actinomycete isolated from soil.</title>
        <authorList>
            <person name="Triningsih D.W."/>
            <person name="Harunari E."/>
            <person name="Igarashi Y."/>
        </authorList>
    </citation>
    <scope>NUCLEOTIDE SEQUENCE</scope>
    <source>
        <strain evidence="15">RD004123</strain>
    </source>
</reference>
<dbReference type="InterPro" id="IPR043131">
    <property type="entry name" value="BCAT-like_N"/>
</dbReference>
<comment type="similarity">
    <text evidence="5 14">Belongs to the class-IV pyridoxal-phosphate-dependent aminotransferase family.</text>
</comment>
<evidence type="ECO:0000256" key="12">
    <source>
        <dbReference type="ARBA" id="ARBA00048798"/>
    </source>
</evidence>
<dbReference type="Proteomes" id="UP001144280">
    <property type="component" value="Unassembled WGS sequence"/>
</dbReference>
<comment type="catalytic activity">
    <reaction evidence="12 14">
        <text>L-isoleucine + 2-oxoglutarate = (S)-3-methyl-2-oxopentanoate + L-glutamate</text>
        <dbReference type="Rhea" id="RHEA:24801"/>
        <dbReference type="ChEBI" id="CHEBI:16810"/>
        <dbReference type="ChEBI" id="CHEBI:29985"/>
        <dbReference type="ChEBI" id="CHEBI:35146"/>
        <dbReference type="ChEBI" id="CHEBI:58045"/>
        <dbReference type="EC" id="2.6.1.42"/>
    </reaction>
</comment>
<keyword evidence="9 14" id="KW-0663">Pyridoxal phosphate</keyword>
<evidence type="ECO:0000256" key="13">
    <source>
        <dbReference type="ARBA" id="ARBA00049229"/>
    </source>
</evidence>
<evidence type="ECO:0000256" key="11">
    <source>
        <dbReference type="ARBA" id="ARBA00048212"/>
    </source>
</evidence>
<dbReference type="InterPro" id="IPR005785">
    <property type="entry name" value="B_amino_transI"/>
</dbReference>
<comment type="pathway">
    <text evidence="3 14">Amino-acid biosynthesis; L-valine biosynthesis; L-valine from pyruvate: step 4/4.</text>
</comment>
<keyword evidence="7 14" id="KW-0028">Amino-acid biosynthesis</keyword>
<dbReference type="PANTHER" id="PTHR42743">
    <property type="entry name" value="AMINO-ACID AMINOTRANSFERASE"/>
    <property type="match status" value="1"/>
</dbReference>
<evidence type="ECO:0000313" key="16">
    <source>
        <dbReference type="Proteomes" id="UP001144280"/>
    </source>
</evidence>
<dbReference type="PANTHER" id="PTHR42743:SF11">
    <property type="entry name" value="AMINODEOXYCHORISMATE LYASE"/>
    <property type="match status" value="1"/>
</dbReference>
<evidence type="ECO:0000256" key="5">
    <source>
        <dbReference type="ARBA" id="ARBA00009320"/>
    </source>
</evidence>
<evidence type="ECO:0000256" key="9">
    <source>
        <dbReference type="ARBA" id="ARBA00022898"/>
    </source>
</evidence>
<comment type="catalytic activity">
    <reaction evidence="13 14">
        <text>L-leucine + 2-oxoglutarate = 4-methyl-2-oxopentanoate + L-glutamate</text>
        <dbReference type="Rhea" id="RHEA:18321"/>
        <dbReference type="ChEBI" id="CHEBI:16810"/>
        <dbReference type="ChEBI" id="CHEBI:17865"/>
        <dbReference type="ChEBI" id="CHEBI:29985"/>
        <dbReference type="ChEBI" id="CHEBI:57427"/>
        <dbReference type="EC" id="2.6.1.42"/>
    </reaction>
</comment>
<keyword evidence="8 14" id="KW-0808">Transferase</keyword>
<dbReference type="Gene3D" id="3.20.10.10">
    <property type="entry name" value="D-amino Acid Aminotransferase, subunit A, domain 2"/>
    <property type="match status" value="1"/>
</dbReference>
<dbReference type="Gene3D" id="3.30.470.10">
    <property type="match status" value="1"/>
</dbReference>
<evidence type="ECO:0000313" key="15">
    <source>
        <dbReference type="EMBL" id="GLH99014.1"/>
    </source>
</evidence>
<dbReference type="NCBIfam" id="NF005146">
    <property type="entry name" value="PRK06606.1"/>
    <property type="match status" value="1"/>
</dbReference>
<dbReference type="CDD" id="cd01557">
    <property type="entry name" value="BCAT_beta_family"/>
    <property type="match status" value="1"/>
</dbReference>
<comment type="pathway">
    <text evidence="2 14">Amino-acid biosynthesis; L-isoleucine biosynthesis; L-isoleucine from 2-oxobutanoate: step 4/4.</text>
</comment>
<dbReference type="InterPro" id="IPR033939">
    <property type="entry name" value="BCAT_family"/>
</dbReference>
<keyword evidence="10 14" id="KW-0100">Branched-chain amino acid biosynthesis</keyword>
<evidence type="ECO:0000256" key="3">
    <source>
        <dbReference type="ARBA" id="ARBA00004931"/>
    </source>
</evidence>
<dbReference type="InterPro" id="IPR001544">
    <property type="entry name" value="Aminotrans_IV"/>
</dbReference>
<evidence type="ECO:0000256" key="4">
    <source>
        <dbReference type="ARBA" id="ARBA00005072"/>
    </source>
</evidence>
<gene>
    <name evidence="14 15" type="primary">ilvE</name>
    <name evidence="15" type="ORF">Pa4123_42890</name>
</gene>
<dbReference type="EC" id="2.6.1.42" evidence="14"/>
<evidence type="ECO:0000256" key="7">
    <source>
        <dbReference type="ARBA" id="ARBA00022605"/>
    </source>
</evidence>
<dbReference type="InterPro" id="IPR050571">
    <property type="entry name" value="Class-IV_PLP-Dep_Aminotrnsfr"/>
</dbReference>
<dbReference type="Pfam" id="PF01063">
    <property type="entry name" value="Aminotran_4"/>
    <property type="match status" value="1"/>
</dbReference>
<evidence type="ECO:0000256" key="14">
    <source>
        <dbReference type="RuleBase" id="RU364094"/>
    </source>
</evidence>
<keyword evidence="6 14" id="KW-0032">Aminotransferase</keyword>
<evidence type="ECO:0000256" key="10">
    <source>
        <dbReference type="ARBA" id="ARBA00023304"/>
    </source>
</evidence>
<comment type="cofactor">
    <cofactor evidence="1 14">
        <name>pyridoxal 5'-phosphate</name>
        <dbReference type="ChEBI" id="CHEBI:597326"/>
    </cofactor>
</comment>
<dbReference type="EMBL" id="BSDI01000020">
    <property type="protein sequence ID" value="GLH99014.1"/>
    <property type="molecule type" value="Genomic_DNA"/>
</dbReference>
<comment type="pathway">
    <text evidence="4 14">Amino-acid biosynthesis; L-leucine biosynthesis; L-leucine from 3-methyl-2-oxobutanoate: step 4/4.</text>
</comment>
<comment type="caution">
    <text evidence="15">The sequence shown here is derived from an EMBL/GenBank/DDBJ whole genome shotgun (WGS) entry which is preliminary data.</text>
</comment>
<evidence type="ECO:0000256" key="8">
    <source>
        <dbReference type="ARBA" id="ARBA00022679"/>
    </source>
</evidence>
<evidence type="ECO:0000256" key="6">
    <source>
        <dbReference type="ARBA" id="ARBA00022576"/>
    </source>
</evidence>
<dbReference type="RefSeq" id="WP_281898352.1">
    <property type="nucleotide sequence ID" value="NZ_BSDI01000020.1"/>
</dbReference>
<evidence type="ECO:0000256" key="2">
    <source>
        <dbReference type="ARBA" id="ARBA00004824"/>
    </source>
</evidence>
<dbReference type="InterPro" id="IPR043132">
    <property type="entry name" value="BCAT-like_C"/>
</dbReference>
<comment type="catalytic activity">
    <reaction evidence="11 14">
        <text>L-valine + 2-oxoglutarate = 3-methyl-2-oxobutanoate + L-glutamate</text>
        <dbReference type="Rhea" id="RHEA:24813"/>
        <dbReference type="ChEBI" id="CHEBI:11851"/>
        <dbReference type="ChEBI" id="CHEBI:16810"/>
        <dbReference type="ChEBI" id="CHEBI:29985"/>
        <dbReference type="ChEBI" id="CHEBI:57762"/>
        <dbReference type="EC" id="2.6.1.42"/>
    </reaction>
</comment>
<accession>A0ABQ5QZ89</accession>
<dbReference type="NCBIfam" id="TIGR01122">
    <property type="entry name" value="ilvE_I"/>
    <property type="match status" value="1"/>
</dbReference>
<dbReference type="SUPFAM" id="SSF56752">
    <property type="entry name" value="D-aminoacid aminotransferase-like PLP-dependent enzymes"/>
    <property type="match status" value="1"/>
</dbReference>